<accession>A0A7R9EIQ8</accession>
<dbReference type="SUPFAM" id="SSF57850">
    <property type="entry name" value="RING/U-box"/>
    <property type="match status" value="1"/>
</dbReference>
<organism evidence="3">
    <name type="scientific">Timema monikensis</name>
    <dbReference type="NCBI Taxonomy" id="170555"/>
    <lineage>
        <taxon>Eukaryota</taxon>
        <taxon>Metazoa</taxon>
        <taxon>Ecdysozoa</taxon>
        <taxon>Arthropoda</taxon>
        <taxon>Hexapoda</taxon>
        <taxon>Insecta</taxon>
        <taxon>Pterygota</taxon>
        <taxon>Neoptera</taxon>
        <taxon>Polyneoptera</taxon>
        <taxon>Phasmatodea</taxon>
        <taxon>Timematodea</taxon>
        <taxon>Timematoidea</taxon>
        <taxon>Timematidae</taxon>
        <taxon>Timema</taxon>
    </lineage>
</organism>
<keyword evidence="1" id="KW-0175">Coiled coil</keyword>
<dbReference type="GO" id="GO:0007131">
    <property type="term" value="P:reciprocal meiotic recombination"/>
    <property type="evidence" value="ECO:0007669"/>
    <property type="project" value="InterPro"/>
</dbReference>
<dbReference type="GO" id="GO:0061630">
    <property type="term" value="F:ubiquitin protein ligase activity"/>
    <property type="evidence" value="ECO:0007669"/>
    <property type="project" value="InterPro"/>
</dbReference>
<feature type="compositionally biased region" description="Basic and acidic residues" evidence="2">
    <location>
        <begin position="284"/>
        <end position="293"/>
    </location>
</feature>
<dbReference type="AlphaFoldDB" id="A0A7R9EIQ8"/>
<dbReference type="PANTHER" id="PTHR14305:SF0">
    <property type="entry name" value="E3 UBIQUITIN-PROTEIN LIGASE CCNB1IP1"/>
    <property type="match status" value="1"/>
</dbReference>
<proteinExistence type="predicted"/>
<feature type="region of interest" description="Disordered" evidence="2">
    <location>
        <begin position="270"/>
        <end position="293"/>
    </location>
</feature>
<evidence type="ECO:0008006" key="4">
    <source>
        <dbReference type="Google" id="ProtNLM"/>
    </source>
</evidence>
<reference evidence="3" key="1">
    <citation type="submission" date="2020-11" db="EMBL/GenBank/DDBJ databases">
        <authorList>
            <person name="Tran Van P."/>
        </authorList>
    </citation>
    <scope>NUCLEOTIDE SEQUENCE</scope>
</reference>
<dbReference type="GO" id="GO:0000795">
    <property type="term" value="C:synaptonemal complex"/>
    <property type="evidence" value="ECO:0007669"/>
    <property type="project" value="InterPro"/>
</dbReference>
<evidence type="ECO:0000313" key="3">
    <source>
        <dbReference type="EMBL" id="CAD7433668.1"/>
    </source>
</evidence>
<name>A0A7R9EIQ8_9NEOP</name>
<protein>
    <recommendedName>
        <fullName evidence="4">Cyclin B1 interacting protein 1</fullName>
    </recommendedName>
</protein>
<feature type="region of interest" description="Disordered" evidence="2">
    <location>
        <begin position="240"/>
        <end position="259"/>
    </location>
</feature>
<dbReference type="InterPro" id="IPR042448">
    <property type="entry name" value="CCNB1IP1"/>
</dbReference>
<evidence type="ECO:0000256" key="1">
    <source>
        <dbReference type="SAM" id="Coils"/>
    </source>
</evidence>
<feature type="region of interest" description="Disordered" evidence="2">
    <location>
        <begin position="206"/>
        <end position="230"/>
    </location>
</feature>
<evidence type="ECO:0000256" key="2">
    <source>
        <dbReference type="SAM" id="MobiDB-lite"/>
    </source>
</evidence>
<dbReference type="PANTHER" id="PTHR14305">
    <property type="entry name" value="E3 UBIQUITIN-PROTEIN LIGASE CCNB1IP1"/>
    <property type="match status" value="1"/>
</dbReference>
<feature type="coiled-coil region" evidence="1">
    <location>
        <begin position="145"/>
        <end position="186"/>
    </location>
</feature>
<sequence length="293" mass="33951">MAYDMTIICNYQKCRKRLTSSAWVTKCSHAFCEEDGHREFNNSNEEKKCPACSSILNPQNYEIVKVDLNPSEQFKSMVLSGMNPEIILDVCSRAITFWNYQMYQESLYQSACVKRTRETVQELETFYENQVTTLKTELGRGIKKLRDSKDEEKRLSLRLAEMNERFLEQNRQMKKLQDEINSLQRRSLSSSVSDLLPEFSRSFAATRPSESSTFSARHNFRVGPQTLADTTQRQELARTYAKPPVVRQSPAFQGSRTPNLARGFNFIPASPLFHQSDHGRKRPHSNDKLRNKQ</sequence>
<gene>
    <name evidence="3" type="ORF">TMSB3V08_LOCUS10338</name>
</gene>
<dbReference type="EMBL" id="OB796660">
    <property type="protein sequence ID" value="CAD7433668.1"/>
    <property type="molecule type" value="Genomic_DNA"/>
</dbReference>